<accession>B8M631</accession>
<dbReference type="VEuPathDB" id="FungiDB:TSTA_023660"/>
<dbReference type="EMBL" id="EQ962654">
    <property type="protein sequence ID" value="EED19031.1"/>
    <property type="molecule type" value="Genomic_DNA"/>
</dbReference>
<dbReference type="PhylomeDB" id="B8M631"/>
<reference evidence="2" key="1">
    <citation type="journal article" date="2015" name="Genome Announc.">
        <title>Genome sequence of the AIDS-associated pathogen Penicillium marneffei (ATCC18224) and its near taxonomic relative Talaromyces stipitatus (ATCC10500).</title>
        <authorList>
            <person name="Nierman W.C."/>
            <person name="Fedorova-Abrams N.D."/>
            <person name="Andrianopoulos A."/>
        </authorList>
    </citation>
    <scope>NUCLEOTIDE SEQUENCE [LARGE SCALE GENOMIC DNA]</scope>
    <source>
        <strain evidence="2">ATCC 10500 / CBS 375.48 / QM 6759 / NRRL 1006</strain>
    </source>
</reference>
<dbReference type="InParanoid" id="B8M631"/>
<name>B8M631_TALSN</name>
<dbReference type="GeneID" id="8109548"/>
<dbReference type="AlphaFoldDB" id="B8M631"/>
<sequence>MLYDRLLVHQCKKLSSLIEKPFDIHVLLSTLSFEAPKYHITHFLRFMWSQNADSRIANADVAIISAKGIQEAHAKLHKALGSFLRSRERAADTIEKDGMMSLVFNLVTLQDAANSIEIAADTKRNNTSMNAIAAMTMVFLPGTFTATILDAGIFFTNNNGHGIRVSSLWWLWVALPRR</sequence>
<evidence type="ECO:0000313" key="1">
    <source>
        <dbReference type="EMBL" id="EED19031.1"/>
    </source>
</evidence>
<evidence type="ECO:0000313" key="2">
    <source>
        <dbReference type="Proteomes" id="UP000001745"/>
    </source>
</evidence>
<dbReference type="RefSeq" id="XP_002479465.1">
    <property type="nucleotide sequence ID" value="XM_002479420.1"/>
</dbReference>
<dbReference type="HOGENOM" id="CLU_1511587_0_0_1"/>
<dbReference type="Proteomes" id="UP000001745">
    <property type="component" value="Unassembled WGS sequence"/>
</dbReference>
<dbReference type="eggNOG" id="ENOG502SJ0B">
    <property type="taxonomic scope" value="Eukaryota"/>
</dbReference>
<dbReference type="STRING" id="441959.B8M631"/>
<keyword evidence="2" id="KW-1185">Reference proteome</keyword>
<gene>
    <name evidence="1" type="ORF">TSTA_023660</name>
</gene>
<protein>
    <submittedName>
        <fullName evidence="1">Uncharacterized protein</fullName>
    </submittedName>
</protein>
<dbReference type="OrthoDB" id="2830640at2759"/>
<organism evidence="1 2">
    <name type="scientific">Talaromyces stipitatus (strain ATCC 10500 / CBS 375.48 / QM 6759 / NRRL 1006)</name>
    <name type="common">Penicillium stipitatum</name>
    <dbReference type="NCBI Taxonomy" id="441959"/>
    <lineage>
        <taxon>Eukaryota</taxon>
        <taxon>Fungi</taxon>
        <taxon>Dikarya</taxon>
        <taxon>Ascomycota</taxon>
        <taxon>Pezizomycotina</taxon>
        <taxon>Eurotiomycetes</taxon>
        <taxon>Eurotiomycetidae</taxon>
        <taxon>Eurotiales</taxon>
        <taxon>Trichocomaceae</taxon>
        <taxon>Talaromyces</taxon>
        <taxon>Talaromyces sect. Talaromyces</taxon>
    </lineage>
</organism>
<proteinExistence type="predicted"/>